<dbReference type="EMBL" id="FUZF01000015">
    <property type="protein sequence ID" value="SKB93669.1"/>
    <property type="molecule type" value="Genomic_DNA"/>
</dbReference>
<dbReference type="GO" id="GO:0016987">
    <property type="term" value="F:sigma factor activity"/>
    <property type="evidence" value="ECO:0007669"/>
    <property type="project" value="UniProtKB-KW"/>
</dbReference>
<keyword evidence="4" id="KW-0804">Transcription</keyword>
<dbReference type="InterPro" id="IPR013325">
    <property type="entry name" value="RNA_pol_sigma_r2"/>
</dbReference>
<evidence type="ECO:0000313" key="6">
    <source>
        <dbReference type="Proteomes" id="UP000190150"/>
    </source>
</evidence>
<dbReference type="PANTHER" id="PTHR43133:SF46">
    <property type="entry name" value="RNA POLYMERASE SIGMA-70 FACTOR ECF SUBFAMILY"/>
    <property type="match status" value="1"/>
</dbReference>
<keyword evidence="6" id="KW-1185">Reference proteome</keyword>
<dbReference type="Gene3D" id="1.10.1740.10">
    <property type="match status" value="1"/>
</dbReference>
<dbReference type="Proteomes" id="UP000190150">
    <property type="component" value="Unassembled WGS sequence"/>
</dbReference>
<dbReference type="InterPro" id="IPR014284">
    <property type="entry name" value="RNA_pol_sigma-70_dom"/>
</dbReference>
<dbReference type="InterPro" id="IPR036388">
    <property type="entry name" value="WH-like_DNA-bd_sf"/>
</dbReference>
<dbReference type="NCBIfam" id="TIGR02937">
    <property type="entry name" value="sigma70-ECF"/>
    <property type="match status" value="1"/>
</dbReference>
<protein>
    <submittedName>
        <fullName evidence="5">RNA polymerase sigma factor, sigma-70 family</fullName>
    </submittedName>
</protein>
<dbReference type="STRING" id="1513896.SAMN05660841_03154"/>
<dbReference type="GO" id="GO:0006352">
    <property type="term" value="P:DNA-templated transcription initiation"/>
    <property type="evidence" value="ECO:0007669"/>
    <property type="project" value="InterPro"/>
</dbReference>
<keyword evidence="2" id="KW-0805">Transcription regulation</keyword>
<reference evidence="6" key="1">
    <citation type="submission" date="2017-02" db="EMBL/GenBank/DDBJ databases">
        <authorList>
            <person name="Varghese N."/>
            <person name="Submissions S."/>
        </authorList>
    </citation>
    <scope>NUCLEOTIDE SEQUENCE [LARGE SCALE GENOMIC DNA]</scope>
    <source>
        <strain evidence="6">DSM 24091</strain>
    </source>
</reference>
<dbReference type="AlphaFoldDB" id="A0A1T5FBX4"/>
<dbReference type="RefSeq" id="WP_079644459.1">
    <property type="nucleotide sequence ID" value="NZ_FUZF01000015.1"/>
</dbReference>
<dbReference type="Gene3D" id="1.10.10.10">
    <property type="entry name" value="Winged helix-like DNA-binding domain superfamily/Winged helix DNA-binding domain"/>
    <property type="match status" value="1"/>
</dbReference>
<gene>
    <name evidence="5" type="ORF">SAMN05660841_03154</name>
</gene>
<organism evidence="5 6">
    <name type="scientific">Sphingobacterium nematocida</name>
    <dbReference type="NCBI Taxonomy" id="1513896"/>
    <lineage>
        <taxon>Bacteria</taxon>
        <taxon>Pseudomonadati</taxon>
        <taxon>Bacteroidota</taxon>
        <taxon>Sphingobacteriia</taxon>
        <taxon>Sphingobacteriales</taxon>
        <taxon>Sphingobacteriaceae</taxon>
        <taxon>Sphingobacterium</taxon>
    </lineage>
</organism>
<dbReference type="InterPro" id="IPR039425">
    <property type="entry name" value="RNA_pol_sigma-70-like"/>
</dbReference>
<dbReference type="OrthoDB" id="759001at2"/>
<evidence type="ECO:0000313" key="5">
    <source>
        <dbReference type="EMBL" id="SKB93669.1"/>
    </source>
</evidence>
<dbReference type="InterPro" id="IPR013324">
    <property type="entry name" value="RNA_pol_sigma_r3/r4-like"/>
</dbReference>
<keyword evidence="3" id="KW-0731">Sigma factor</keyword>
<evidence type="ECO:0000256" key="2">
    <source>
        <dbReference type="ARBA" id="ARBA00023015"/>
    </source>
</evidence>
<dbReference type="SUPFAM" id="SSF88946">
    <property type="entry name" value="Sigma2 domain of RNA polymerase sigma factors"/>
    <property type="match status" value="1"/>
</dbReference>
<name>A0A1T5FBX4_9SPHI</name>
<dbReference type="SUPFAM" id="SSF88659">
    <property type="entry name" value="Sigma3 and sigma4 domains of RNA polymerase sigma factors"/>
    <property type="match status" value="1"/>
</dbReference>
<evidence type="ECO:0000256" key="3">
    <source>
        <dbReference type="ARBA" id="ARBA00023082"/>
    </source>
</evidence>
<evidence type="ECO:0000256" key="1">
    <source>
        <dbReference type="ARBA" id="ARBA00010641"/>
    </source>
</evidence>
<dbReference type="PANTHER" id="PTHR43133">
    <property type="entry name" value="RNA POLYMERASE ECF-TYPE SIGMA FACTO"/>
    <property type="match status" value="1"/>
</dbReference>
<accession>A0A1T5FBX4</accession>
<comment type="similarity">
    <text evidence="1">Belongs to the sigma-70 factor family. ECF subfamily.</text>
</comment>
<evidence type="ECO:0000256" key="4">
    <source>
        <dbReference type="ARBA" id="ARBA00023163"/>
    </source>
</evidence>
<proteinExistence type="inferred from homology"/>
<sequence length="266" mass="31666">MKLNNTQLHLSLLKEGKEKGLDYFYKKYFDQFCYRAERATDDLCTAESIVQEAFFRLWLFREQIEDSESLFNFLKKQIRAAIGVYFTKSRNRFQRSLLRLDGIEDYQEFMLGYDMEEEGEIDTIYIERLEEEKQVQLDKLNNLIPHLSEQQQQFIRLCLKYSFNYERIAYYLGGISDYEVSIQVEKTIDTLKTIFNSQDKLNILNKPTKLTIEGEFSDEQAEVLRMRYDLQMSFDEISEALKLNSSIVRKIFIEARAKVKPTKRTA</sequence>